<evidence type="ECO:0000313" key="10">
    <source>
        <dbReference type="Proteomes" id="UP000440668"/>
    </source>
</evidence>
<dbReference type="GO" id="GO:0000287">
    <property type="term" value="F:magnesium ion binding"/>
    <property type="evidence" value="ECO:0007669"/>
    <property type="project" value="UniProtKB-UniRule"/>
</dbReference>
<evidence type="ECO:0000256" key="3">
    <source>
        <dbReference type="ARBA" id="ARBA00022723"/>
    </source>
</evidence>
<dbReference type="Gene3D" id="3.40.50.1010">
    <property type="entry name" value="5'-nuclease"/>
    <property type="match status" value="1"/>
</dbReference>
<feature type="domain" description="PIN" evidence="7">
    <location>
        <begin position="4"/>
        <end position="119"/>
    </location>
</feature>
<evidence type="ECO:0000256" key="2">
    <source>
        <dbReference type="ARBA" id="ARBA00022722"/>
    </source>
</evidence>
<evidence type="ECO:0000313" key="9">
    <source>
        <dbReference type="EMBL" id="NDO88517.1"/>
    </source>
</evidence>
<dbReference type="EMBL" id="WMKA01000011">
    <property type="protein sequence ID" value="MTG88688.1"/>
    <property type="molecule type" value="Genomic_DNA"/>
</dbReference>
<dbReference type="AlphaFoldDB" id="A0A6N7ZH81"/>
<evidence type="ECO:0000256" key="4">
    <source>
        <dbReference type="ARBA" id="ARBA00022801"/>
    </source>
</evidence>
<sequence>MALVYFDASALVKLCVPEAGSALASRLWNRADVVVTSRVADVELRAALAAGARAGVVDGPGHARALATWDALRPALHVVEVSADVVDRAARLAASGALRSNDALHVASALAVAHDDTLVAAWDPHVVTAARAAGLRVVPWPLARP</sequence>
<organism evidence="8 10">
    <name type="scientific">Cellulosimicrobium composti</name>
    <dbReference type="NCBI Taxonomy" id="2672572"/>
    <lineage>
        <taxon>Bacteria</taxon>
        <taxon>Bacillati</taxon>
        <taxon>Actinomycetota</taxon>
        <taxon>Actinomycetes</taxon>
        <taxon>Micrococcales</taxon>
        <taxon>Promicromonosporaceae</taxon>
        <taxon>Cellulosimicrobium</taxon>
    </lineage>
</organism>
<dbReference type="Proteomes" id="UP000440668">
    <property type="component" value="Unassembled WGS sequence"/>
</dbReference>
<proteinExistence type="inferred from homology"/>
<comment type="caution">
    <text evidence="8">The sequence shown here is derived from an EMBL/GenBank/DDBJ whole genome shotgun (WGS) entry which is preliminary data.</text>
</comment>
<evidence type="ECO:0000256" key="6">
    <source>
        <dbReference type="HAMAP-Rule" id="MF_00265"/>
    </source>
</evidence>
<keyword evidence="1 6" id="KW-1277">Toxin-antitoxin system</keyword>
<dbReference type="GO" id="GO:0016787">
    <property type="term" value="F:hydrolase activity"/>
    <property type="evidence" value="ECO:0007669"/>
    <property type="project" value="UniProtKB-KW"/>
</dbReference>
<feature type="binding site" evidence="6">
    <location>
        <position position="102"/>
    </location>
    <ligand>
        <name>Mg(2+)</name>
        <dbReference type="ChEBI" id="CHEBI:18420"/>
    </ligand>
</feature>
<evidence type="ECO:0000313" key="11">
    <source>
        <dbReference type="Proteomes" id="UP000471672"/>
    </source>
</evidence>
<keyword evidence="11" id="KW-1185">Reference proteome</keyword>
<dbReference type="Pfam" id="PF01850">
    <property type="entry name" value="PIN"/>
    <property type="match status" value="1"/>
</dbReference>
<dbReference type="InterPro" id="IPR029060">
    <property type="entry name" value="PIN-like_dom_sf"/>
</dbReference>
<dbReference type="CDD" id="cd09874">
    <property type="entry name" value="PIN_MT3492-like"/>
    <property type="match status" value="1"/>
</dbReference>
<reference evidence="8 10" key="1">
    <citation type="submission" date="2019-11" db="EMBL/GenBank/DDBJ databases">
        <title>Cellulosimicrobium composti sp. nov. isolated from a compost.</title>
        <authorList>
            <person name="Yang Y."/>
        </authorList>
    </citation>
    <scope>NUCLEOTIDE SEQUENCE [LARGE SCALE GENOMIC DNA]</scope>
    <source>
        <strain evidence="8 10">BIT-GX5</strain>
    </source>
</reference>
<comment type="cofactor">
    <cofactor evidence="6">
        <name>Mg(2+)</name>
        <dbReference type="ChEBI" id="CHEBI:18420"/>
    </cofactor>
</comment>
<dbReference type="HAMAP" id="MF_00265">
    <property type="entry name" value="VapC_Nob1"/>
    <property type="match status" value="1"/>
</dbReference>
<dbReference type="RefSeq" id="WP_115943234.1">
    <property type="nucleotide sequence ID" value="NZ_JAAFAN010000007.1"/>
</dbReference>
<reference evidence="9" key="2">
    <citation type="submission" date="2020-01" db="EMBL/GenBank/DDBJ databases">
        <authorList>
            <person name="Aviles F."/>
            <person name="Meyer T.E."/>
            <person name="Kyndt J.A."/>
        </authorList>
    </citation>
    <scope>NUCLEOTIDE SEQUENCE</scope>
    <source>
        <strain evidence="9">SE3</strain>
    </source>
</reference>
<keyword evidence="6" id="KW-0800">Toxin</keyword>
<evidence type="ECO:0000313" key="8">
    <source>
        <dbReference type="EMBL" id="MTG88688.1"/>
    </source>
</evidence>
<evidence type="ECO:0000256" key="5">
    <source>
        <dbReference type="ARBA" id="ARBA00022842"/>
    </source>
</evidence>
<accession>A0A6N7ZH81</accession>
<dbReference type="InterPro" id="IPR022907">
    <property type="entry name" value="VapC_family"/>
</dbReference>
<dbReference type="GO" id="GO:0004540">
    <property type="term" value="F:RNA nuclease activity"/>
    <property type="evidence" value="ECO:0007669"/>
    <property type="project" value="InterPro"/>
</dbReference>
<feature type="binding site" evidence="6">
    <location>
        <position position="7"/>
    </location>
    <ligand>
        <name>Mg(2+)</name>
        <dbReference type="ChEBI" id="CHEBI:18420"/>
    </ligand>
</feature>
<name>A0A6N7ZH81_9MICO</name>
<dbReference type="SUPFAM" id="SSF88723">
    <property type="entry name" value="PIN domain-like"/>
    <property type="match status" value="1"/>
</dbReference>
<keyword evidence="4 6" id="KW-0378">Hydrolase</keyword>
<comment type="similarity">
    <text evidence="6">Belongs to the PINc/VapC protein family.</text>
</comment>
<dbReference type="EC" id="3.1.-.-" evidence="6"/>
<evidence type="ECO:0000256" key="1">
    <source>
        <dbReference type="ARBA" id="ARBA00022649"/>
    </source>
</evidence>
<gene>
    <name evidence="6" type="primary">vapC</name>
    <name evidence="8" type="ORF">GJV82_06975</name>
    <name evidence="9" type="ORF">GYH36_03395</name>
</gene>
<keyword evidence="5 6" id="KW-0460">Magnesium</keyword>
<dbReference type="GO" id="GO:0090729">
    <property type="term" value="F:toxin activity"/>
    <property type="evidence" value="ECO:0007669"/>
    <property type="project" value="UniProtKB-KW"/>
</dbReference>
<comment type="function">
    <text evidence="6">Toxic component of a toxin-antitoxin (TA) system. An RNase.</text>
</comment>
<keyword evidence="3 6" id="KW-0479">Metal-binding</keyword>
<evidence type="ECO:0000259" key="7">
    <source>
        <dbReference type="Pfam" id="PF01850"/>
    </source>
</evidence>
<keyword evidence="2 6" id="KW-0540">Nuclease</keyword>
<dbReference type="EMBL" id="JAAFAN010000007">
    <property type="protein sequence ID" value="NDO88517.1"/>
    <property type="molecule type" value="Genomic_DNA"/>
</dbReference>
<dbReference type="InterPro" id="IPR002716">
    <property type="entry name" value="PIN_dom"/>
</dbReference>
<reference evidence="9 11" key="3">
    <citation type="journal article" date="2021" name="Arch. Microbiol.">
        <title>Cellulosimicrobium fucosivorans sp. nov., isolated from San Elijo Lagoon, contains a fucose metabolic pathway linked to carotenoid production.</title>
        <authorList>
            <person name="Aviles F.A."/>
            <person name="Kyndt J.A."/>
        </authorList>
    </citation>
    <scope>NUCLEOTIDE SEQUENCE [LARGE SCALE GENOMIC DNA]</scope>
    <source>
        <strain evidence="9 11">SE3</strain>
    </source>
</reference>
<dbReference type="Proteomes" id="UP000471672">
    <property type="component" value="Unassembled WGS sequence"/>
</dbReference>
<protein>
    <recommendedName>
        <fullName evidence="6">Ribonuclease VapC</fullName>
        <shortName evidence="6">RNase VapC</shortName>
        <ecNumber evidence="6">3.1.-.-</ecNumber>
    </recommendedName>
    <alternativeName>
        <fullName evidence="6">Toxin VapC</fullName>
    </alternativeName>
</protein>